<evidence type="ECO:0000313" key="8">
    <source>
        <dbReference type="EMBL" id="KAK3261014.1"/>
    </source>
</evidence>
<accession>A0AAE0FJU4</accession>
<evidence type="ECO:0000313" key="9">
    <source>
        <dbReference type="Proteomes" id="UP001190700"/>
    </source>
</evidence>
<dbReference type="EMBL" id="LGRX02017227">
    <property type="protein sequence ID" value="KAK3261014.1"/>
    <property type="molecule type" value="Genomic_DNA"/>
</dbReference>
<evidence type="ECO:0000259" key="7">
    <source>
        <dbReference type="PROSITE" id="PS51380"/>
    </source>
</evidence>
<keyword evidence="3 6" id="KW-1133">Transmembrane helix</keyword>
<comment type="caution">
    <text evidence="8">The sequence shown here is derived from an EMBL/GenBank/DDBJ whole genome shotgun (WGS) entry which is preliminary data.</text>
</comment>
<sequence length="469" mass="53721">MVQFAGTHRSPDTAKLSADAHQGNVQNRGEGVPARRISKPLAEAEEGMAPRVDTLGISSLASHMDSEKTSGPGNHIGVTGLVWALLCLRVIVGAVPILERQRYDVLFIYYQPMALMLVMLWLWGANLYVWARWRLHPSPLFVFDLDDVRTHLTYTQAFWVAAFLTVLLLTNLAIYSFCAAIGLDQVATCMIVLLYAVPPVLLVMPFDVLHRRSRFFFLTTLRRIVFPLQPILFADFFLADILTSLSKAISDSERALCSMVTAPILEADISPHSICGSSSWHIPFWLAWPYIARLLQCLRQYYDTKDRAALGNALKYSTAFPVIVMSAMKYHVSAEEWVSTYQQLWLFCSLVNTCYSFYWDVVFDWDFTLFSGRSCFGVKHTGLRNELLYSIGEQSNVGLYYWLIISNLCLRITWTHKLSSHLRHHRMTTVVVSVFEMLRRFQWTFVRVEKTYLAMCKSHRLEIERVSVP</sequence>
<keyword evidence="2 6" id="KW-0812">Transmembrane</keyword>
<evidence type="ECO:0000256" key="3">
    <source>
        <dbReference type="ARBA" id="ARBA00022989"/>
    </source>
</evidence>
<dbReference type="Proteomes" id="UP001190700">
    <property type="component" value="Unassembled WGS sequence"/>
</dbReference>
<evidence type="ECO:0000256" key="2">
    <source>
        <dbReference type="ARBA" id="ARBA00022692"/>
    </source>
</evidence>
<dbReference type="GO" id="GO:0005737">
    <property type="term" value="C:cytoplasm"/>
    <property type="evidence" value="ECO:0007669"/>
    <property type="project" value="TreeGrafter"/>
</dbReference>
<evidence type="ECO:0000256" key="5">
    <source>
        <dbReference type="SAM" id="MobiDB-lite"/>
    </source>
</evidence>
<dbReference type="AlphaFoldDB" id="A0AAE0FJU4"/>
<comment type="subcellular location">
    <subcellularLocation>
        <location evidence="1">Membrane</location>
        <topology evidence="1">Multi-pass membrane protein</topology>
    </subcellularLocation>
</comment>
<dbReference type="GO" id="GO:0016020">
    <property type="term" value="C:membrane"/>
    <property type="evidence" value="ECO:0007669"/>
    <property type="project" value="UniProtKB-SubCell"/>
</dbReference>
<dbReference type="PANTHER" id="PTHR10783">
    <property type="entry name" value="XENOTROPIC AND POLYTROPIC RETROVIRUS RECEPTOR 1-RELATED"/>
    <property type="match status" value="1"/>
</dbReference>
<feature type="transmembrane region" description="Helical" evidence="6">
    <location>
        <begin position="107"/>
        <end position="131"/>
    </location>
</feature>
<reference evidence="8 9" key="1">
    <citation type="journal article" date="2015" name="Genome Biol. Evol.">
        <title>Comparative Genomics of a Bacterivorous Green Alga Reveals Evolutionary Causalities and Consequences of Phago-Mixotrophic Mode of Nutrition.</title>
        <authorList>
            <person name="Burns J.A."/>
            <person name="Paasch A."/>
            <person name="Narechania A."/>
            <person name="Kim E."/>
        </authorList>
    </citation>
    <scope>NUCLEOTIDE SEQUENCE [LARGE SCALE GENOMIC DNA]</scope>
    <source>
        <strain evidence="8 9">PLY_AMNH</strain>
    </source>
</reference>
<dbReference type="Pfam" id="PF03124">
    <property type="entry name" value="EXS"/>
    <property type="match status" value="1"/>
</dbReference>
<dbReference type="PANTHER" id="PTHR10783:SF46">
    <property type="entry name" value="PROTEIN ERD1 HOMOLOG 2"/>
    <property type="match status" value="1"/>
</dbReference>
<gene>
    <name evidence="8" type="ORF">CYMTET_30060</name>
</gene>
<feature type="transmembrane region" description="Helical" evidence="6">
    <location>
        <begin position="186"/>
        <end position="204"/>
    </location>
</feature>
<evidence type="ECO:0000256" key="4">
    <source>
        <dbReference type="ARBA" id="ARBA00023136"/>
    </source>
</evidence>
<keyword evidence="4 6" id="KW-0472">Membrane</keyword>
<protein>
    <recommendedName>
        <fullName evidence="7">EXS domain-containing protein</fullName>
    </recommendedName>
</protein>
<feature type="transmembrane region" description="Helical" evidence="6">
    <location>
        <begin position="76"/>
        <end position="95"/>
    </location>
</feature>
<evidence type="ECO:0000256" key="6">
    <source>
        <dbReference type="SAM" id="Phobius"/>
    </source>
</evidence>
<feature type="domain" description="EXS" evidence="7">
    <location>
        <begin position="273"/>
        <end position="469"/>
    </location>
</feature>
<evidence type="ECO:0000256" key="1">
    <source>
        <dbReference type="ARBA" id="ARBA00004141"/>
    </source>
</evidence>
<feature type="region of interest" description="Disordered" evidence="5">
    <location>
        <begin position="1"/>
        <end position="33"/>
    </location>
</feature>
<proteinExistence type="predicted"/>
<dbReference type="PROSITE" id="PS51380">
    <property type="entry name" value="EXS"/>
    <property type="match status" value="1"/>
</dbReference>
<dbReference type="InterPro" id="IPR004342">
    <property type="entry name" value="EXS_C"/>
</dbReference>
<keyword evidence="9" id="KW-1185">Reference proteome</keyword>
<organism evidence="8 9">
    <name type="scientific">Cymbomonas tetramitiformis</name>
    <dbReference type="NCBI Taxonomy" id="36881"/>
    <lineage>
        <taxon>Eukaryota</taxon>
        <taxon>Viridiplantae</taxon>
        <taxon>Chlorophyta</taxon>
        <taxon>Pyramimonadophyceae</taxon>
        <taxon>Pyramimonadales</taxon>
        <taxon>Pyramimonadaceae</taxon>
        <taxon>Cymbomonas</taxon>
    </lineage>
</organism>
<name>A0AAE0FJU4_9CHLO</name>
<feature type="transmembrane region" description="Helical" evidence="6">
    <location>
        <begin position="151"/>
        <end position="174"/>
    </location>
</feature>